<accession>A0ABZ2KIU7</accession>
<dbReference type="Pfam" id="PF14559">
    <property type="entry name" value="TPR_19"/>
    <property type="match status" value="1"/>
</dbReference>
<evidence type="ECO:0000313" key="4">
    <source>
        <dbReference type="Proteomes" id="UP001379533"/>
    </source>
</evidence>
<keyword evidence="1" id="KW-0812">Transmembrane</keyword>
<dbReference type="RefSeq" id="WP_394849226.1">
    <property type="nucleotide sequence ID" value="NZ_CP089982.1"/>
</dbReference>
<keyword evidence="1" id="KW-1133">Transmembrane helix</keyword>
<feature type="signal peptide" evidence="2">
    <location>
        <begin position="1"/>
        <end position="26"/>
    </location>
</feature>
<evidence type="ECO:0000256" key="1">
    <source>
        <dbReference type="SAM" id="Phobius"/>
    </source>
</evidence>
<name>A0ABZ2KIU7_9BACT</name>
<protein>
    <submittedName>
        <fullName evidence="3">Tetratricopeptide repeat protein</fullName>
    </submittedName>
</protein>
<gene>
    <name evidence="3" type="ORF">LZC95_17480</name>
</gene>
<feature type="transmembrane region" description="Helical" evidence="1">
    <location>
        <begin position="291"/>
        <end position="313"/>
    </location>
</feature>
<dbReference type="EMBL" id="CP089982">
    <property type="protein sequence ID" value="WXA98611.1"/>
    <property type="molecule type" value="Genomic_DNA"/>
</dbReference>
<keyword evidence="2" id="KW-0732">Signal</keyword>
<evidence type="ECO:0000256" key="2">
    <source>
        <dbReference type="SAM" id="SignalP"/>
    </source>
</evidence>
<dbReference type="Proteomes" id="UP001379533">
    <property type="component" value="Chromosome"/>
</dbReference>
<feature type="chain" id="PRO_5045742167" evidence="2">
    <location>
        <begin position="27"/>
        <end position="530"/>
    </location>
</feature>
<feature type="transmembrane region" description="Helical" evidence="1">
    <location>
        <begin position="325"/>
        <end position="347"/>
    </location>
</feature>
<proteinExistence type="predicted"/>
<dbReference type="InterPro" id="IPR011990">
    <property type="entry name" value="TPR-like_helical_dom_sf"/>
</dbReference>
<feature type="transmembrane region" description="Helical" evidence="1">
    <location>
        <begin position="238"/>
        <end position="259"/>
    </location>
</feature>
<dbReference type="Gene3D" id="1.25.40.10">
    <property type="entry name" value="Tetratricopeptide repeat domain"/>
    <property type="match status" value="1"/>
</dbReference>
<reference evidence="3 4" key="1">
    <citation type="submission" date="2021-12" db="EMBL/GenBank/DDBJ databases">
        <title>Discovery of the Pendulisporaceae a myxobacterial family with distinct sporulation behavior and unique specialized metabolism.</title>
        <authorList>
            <person name="Garcia R."/>
            <person name="Popoff A."/>
            <person name="Bader C.D."/>
            <person name="Loehr J."/>
            <person name="Walesch S."/>
            <person name="Walt C."/>
            <person name="Boldt J."/>
            <person name="Bunk B."/>
            <person name="Haeckl F.J.F.P.J."/>
            <person name="Gunesch A.P."/>
            <person name="Birkelbach J."/>
            <person name="Nuebel U."/>
            <person name="Pietschmann T."/>
            <person name="Bach T."/>
            <person name="Mueller R."/>
        </authorList>
    </citation>
    <scope>NUCLEOTIDE SEQUENCE [LARGE SCALE GENOMIC DNA]</scope>
    <source>
        <strain evidence="3 4">MSr12523</strain>
    </source>
</reference>
<dbReference type="SUPFAM" id="SSF48452">
    <property type="entry name" value="TPR-like"/>
    <property type="match status" value="1"/>
</dbReference>
<keyword evidence="4" id="KW-1185">Reference proteome</keyword>
<organism evidence="3 4">
    <name type="scientific">Pendulispora brunnea</name>
    <dbReference type="NCBI Taxonomy" id="2905690"/>
    <lineage>
        <taxon>Bacteria</taxon>
        <taxon>Pseudomonadati</taxon>
        <taxon>Myxococcota</taxon>
        <taxon>Myxococcia</taxon>
        <taxon>Myxococcales</taxon>
        <taxon>Sorangiineae</taxon>
        <taxon>Pendulisporaceae</taxon>
        <taxon>Pendulispora</taxon>
    </lineage>
</organism>
<sequence>MIVTRYVATWLVIVLFSLIALPLAHAGEAAERKVLDDIRAENPDAVPVYEQAVATLDHGDTDGARALFRRVTELAPKSDHAYRRLCRLELVYESWYVEAVPDCRRALALREATENHLMLARALVEPEEPSAESVQEALEHATQALAQKPEDPHALNAMIRVQLARKDIERAEAYVGHLEQVAPRDPQTYALLARVRLLAGDRSGAEGALEQAEEKGLPYGKVVAIRHAIQGASPAWPWLVRFACAVGIWLGTFALLFLLGWTASQIVLRFATRVPLFVLRAYQGVLWLSSVYFYLSLPILLGLCGSAGVLVFIEYGTGTDSWAPFLSVATVTLFTLAAVGKAIWGIAFPPASEDPGEPMDLASEPKWRALLEDVAHRMGTRPVDRVFLTKGATFGITHRGTGWLGLGGERWLTLGVAMLAEDMSVRTFKVLLAREIGRFKTEDAAGGFALTMQRSLDTMTNTLTRLGADRWYSPAWLFLRAFERVFASISSGARQLQETLAEREAALAYGSASFERAIDDDHDVRSLFVG</sequence>
<evidence type="ECO:0000313" key="3">
    <source>
        <dbReference type="EMBL" id="WXA98611.1"/>
    </source>
</evidence>
<keyword evidence="1" id="KW-0472">Membrane</keyword>